<protein>
    <submittedName>
        <fullName evidence="1">Uncharacterized protein</fullName>
    </submittedName>
</protein>
<dbReference type="EMBL" id="AGBW02012631">
    <property type="protein sequence ID" value="OWR44683.1"/>
    <property type="molecule type" value="Genomic_DNA"/>
</dbReference>
<dbReference type="AlphaFoldDB" id="A0A212ET56"/>
<evidence type="ECO:0000313" key="1">
    <source>
        <dbReference type="EMBL" id="OWR44683.1"/>
    </source>
</evidence>
<keyword evidence="2" id="KW-1185">Reference proteome</keyword>
<proteinExistence type="predicted"/>
<organism evidence="1 2">
    <name type="scientific">Danaus plexippus plexippus</name>
    <dbReference type="NCBI Taxonomy" id="278856"/>
    <lineage>
        <taxon>Eukaryota</taxon>
        <taxon>Metazoa</taxon>
        <taxon>Ecdysozoa</taxon>
        <taxon>Arthropoda</taxon>
        <taxon>Hexapoda</taxon>
        <taxon>Insecta</taxon>
        <taxon>Pterygota</taxon>
        <taxon>Neoptera</taxon>
        <taxon>Endopterygota</taxon>
        <taxon>Lepidoptera</taxon>
        <taxon>Glossata</taxon>
        <taxon>Ditrysia</taxon>
        <taxon>Papilionoidea</taxon>
        <taxon>Nymphalidae</taxon>
        <taxon>Danainae</taxon>
        <taxon>Danaini</taxon>
        <taxon>Danaina</taxon>
        <taxon>Danaus</taxon>
        <taxon>Danaus</taxon>
    </lineage>
</organism>
<evidence type="ECO:0000313" key="2">
    <source>
        <dbReference type="Proteomes" id="UP000007151"/>
    </source>
</evidence>
<name>A0A212ET56_DANPL</name>
<comment type="caution">
    <text evidence="1">The sequence shown here is derived from an EMBL/GenBank/DDBJ whole genome shotgun (WGS) entry which is preliminary data.</text>
</comment>
<accession>A0A212ET56</accession>
<dbReference type="Proteomes" id="UP000007151">
    <property type="component" value="Unassembled WGS sequence"/>
</dbReference>
<gene>
    <name evidence="1" type="ORF">KGM_203705</name>
</gene>
<dbReference type="KEGG" id="dpl:KGM_203705"/>
<reference evidence="1 2" key="1">
    <citation type="journal article" date="2011" name="Cell">
        <title>The monarch butterfly genome yields insights into long-distance migration.</title>
        <authorList>
            <person name="Zhan S."/>
            <person name="Merlin C."/>
            <person name="Boore J.L."/>
            <person name="Reppert S.M."/>
        </authorList>
    </citation>
    <scope>NUCLEOTIDE SEQUENCE [LARGE SCALE GENOMIC DNA]</scope>
    <source>
        <strain evidence="1">F-2</strain>
    </source>
</reference>
<dbReference type="InParanoid" id="A0A212ET56"/>
<sequence length="20" mass="2373">MILPVLSTWTNKVRIMRVTN</sequence>